<keyword evidence="2" id="KW-1133">Transmembrane helix</keyword>
<organism evidence="4 5">
    <name type="scientific">Littorina saxatilis</name>
    <dbReference type="NCBI Taxonomy" id="31220"/>
    <lineage>
        <taxon>Eukaryota</taxon>
        <taxon>Metazoa</taxon>
        <taxon>Spiralia</taxon>
        <taxon>Lophotrochozoa</taxon>
        <taxon>Mollusca</taxon>
        <taxon>Gastropoda</taxon>
        <taxon>Caenogastropoda</taxon>
        <taxon>Littorinimorpha</taxon>
        <taxon>Littorinoidea</taxon>
        <taxon>Littorinidae</taxon>
        <taxon>Littorina</taxon>
    </lineage>
</organism>
<evidence type="ECO:0000256" key="1">
    <source>
        <dbReference type="SAM" id="MobiDB-lite"/>
    </source>
</evidence>
<evidence type="ECO:0000313" key="4">
    <source>
        <dbReference type="EMBL" id="KAK7088339.1"/>
    </source>
</evidence>
<evidence type="ECO:0000259" key="3">
    <source>
        <dbReference type="Pfam" id="PF23070"/>
    </source>
</evidence>
<keyword evidence="5" id="KW-1185">Reference proteome</keyword>
<feature type="region of interest" description="Disordered" evidence="1">
    <location>
        <begin position="741"/>
        <end position="828"/>
    </location>
</feature>
<name>A0AAN9FXG0_9CAEN</name>
<dbReference type="InterPro" id="IPR055471">
    <property type="entry name" value="DUF7043"/>
</dbReference>
<feature type="compositionally biased region" description="Basic and acidic residues" evidence="1">
    <location>
        <begin position="804"/>
        <end position="817"/>
    </location>
</feature>
<feature type="transmembrane region" description="Helical" evidence="2">
    <location>
        <begin position="1143"/>
        <end position="1161"/>
    </location>
</feature>
<feature type="compositionally biased region" description="Basic and acidic residues" evidence="1">
    <location>
        <begin position="744"/>
        <end position="754"/>
    </location>
</feature>
<dbReference type="AlphaFoldDB" id="A0AAN9FXG0"/>
<feature type="compositionally biased region" description="Basic residues" evidence="1">
    <location>
        <begin position="911"/>
        <end position="920"/>
    </location>
</feature>
<evidence type="ECO:0000256" key="2">
    <source>
        <dbReference type="SAM" id="Phobius"/>
    </source>
</evidence>
<dbReference type="Pfam" id="PF23070">
    <property type="entry name" value="DUF7043"/>
    <property type="match status" value="1"/>
</dbReference>
<feature type="region of interest" description="Disordered" evidence="1">
    <location>
        <begin position="904"/>
        <end position="1016"/>
    </location>
</feature>
<proteinExistence type="predicted"/>
<protein>
    <recommendedName>
        <fullName evidence="3">DUF7043 domain-containing protein</fullName>
    </recommendedName>
</protein>
<feature type="compositionally biased region" description="Basic and acidic residues" evidence="1">
    <location>
        <begin position="772"/>
        <end position="781"/>
    </location>
</feature>
<feature type="compositionally biased region" description="Basic and acidic residues" evidence="1">
    <location>
        <begin position="488"/>
        <end position="497"/>
    </location>
</feature>
<dbReference type="Proteomes" id="UP001374579">
    <property type="component" value="Unassembled WGS sequence"/>
</dbReference>
<reference evidence="4 5" key="1">
    <citation type="submission" date="2024-02" db="EMBL/GenBank/DDBJ databases">
        <title>Chromosome-scale genome assembly of the rough periwinkle Littorina saxatilis.</title>
        <authorList>
            <person name="De Jode A."/>
            <person name="Faria R."/>
            <person name="Formenti G."/>
            <person name="Sims Y."/>
            <person name="Smith T.P."/>
            <person name="Tracey A."/>
            <person name="Wood J.M.D."/>
            <person name="Zagrodzka Z.B."/>
            <person name="Johannesson K."/>
            <person name="Butlin R.K."/>
            <person name="Leder E.H."/>
        </authorList>
    </citation>
    <scope>NUCLEOTIDE SEQUENCE [LARGE SCALE GENOMIC DNA]</scope>
    <source>
        <strain evidence="4">Snail1</strain>
        <tissue evidence="4">Muscle</tissue>
    </source>
</reference>
<evidence type="ECO:0000313" key="5">
    <source>
        <dbReference type="Proteomes" id="UP001374579"/>
    </source>
</evidence>
<sequence length="1162" mass="132101">MMKERSFVTQATFVTLLVTSSPLLLLVLHSSHLHVRASNLPLEPQCSFPEFLQTKKNKQWMMKQSNTLTTFDVDGGKLFARYGTCVRPRNHQRRRQSGVAECVKSNYTRVCLEKRADNKYLVRHVESDFDDKFVCLEFLKRGVSVVQVKMSLIQGKGSVSHLCDDRYMHVDPWPWISEEHYRSDPVPCPFSGGYNLLLKYSSPPPAGRYRYYGTSSYSSPSSYTSHLAEGGPQDCMDSSTAPIRMESDCVDREGVVFNFKHESCLPAGTHLSLHQRALCMATWQDGRELFAMLRADNNDRAFFCLRVALPNPEEEYSEYYGMSGSDQADDLTKIEEVVLFIGWVCPTSSYADATRRYSGSHSASAPQLTPHMAFTVRDQQVITEPCSDELSTCHNHTSFCRHLQCMKTCGKCLAAENSDSDSSPTSFGTMAKKATVVTSDRFSVRYAKSDGKSGLVLAGEANGEAGDGETLEPHNNDNLHHHHHHHSKGVESTEQKSHQRKCTFPDNVRGTWLQRDSDGNDSKLVITESSFNHPTLGRFECVTFTPPGSPATPLRRVLWSRYGNGCYPRFTCLHYNTPAKSVMRYRLANVQHWPLLLTDDSICDDRHFMEPPDMYQPGDTYAIRSWEVVRRSGHIHKIACILPHYLSKVVSFKDDRGRSGCLVHGTYYSPRAISLTFFPQSSGATARTGEATTPHRTQTGVHTALDVSGVDRDRDVSEVGHDADRDVNAVGRDVGRDVNAVGRDVGRDVSEAGRDVSSGRAAWQQRGAPHSHVWENHRPDEQEPGYKSGYQEKYPWESAQSVDYHSDSGRASHRDNDPPVPRHGADQHKAWRDKIGGVREHEISHQFPPGMNEHDLNQTYIYINGESGQKPDDDLQSKSYEDYVDQHNTNSNNDYYKNYPYAVGGNAHDNNRHRRPHNRHRDTFPKQSNNFITHQAKKERYKRSSTDRENYMPRSVERKSYKRSRTERYIDKPNRTDREMHKASQTKRDRFKRSSSRERETHYISKTKRDRYKRSRGGDVRSRVQLSYECLAVMTYVDSYKSLLTVTSDDPNEILCWLVVGEQTVVILKTSSCNSQTAQRVLANPARGGEHVHKILHLHQGERDCDAMFPADPVRPEPIEFRDEDDHRSGARGCVLFTLKDRVRLLAAQVILIVVVGMLLIR</sequence>
<comment type="caution">
    <text evidence="4">The sequence shown here is derived from an EMBL/GenBank/DDBJ whole genome shotgun (WGS) entry which is preliminary data.</text>
</comment>
<keyword evidence="2" id="KW-0472">Membrane</keyword>
<feature type="compositionally biased region" description="Basic residues" evidence="1">
    <location>
        <begin position="1005"/>
        <end position="1015"/>
    </location>
</feature>
<keyword evidence="2" id="KW-0812">Transmembrane</keyword>
<feature type="compositionally biased region" description="Basic and acidic residues" evidence="1">
    <location>
        <begin position="936"/>
        <end position="988"/>
    </location>
</feature>
<accession>A0AAN9FXG0</accession>
<gene>
    <name evidence="4" type="ORF">V1264_022267</name>
</gene>
<dbReference type="EMBL" id="JBAMIC010004070">
    <property type="protein sequence ID" value="KAK7088339.1"/>
    <property type="molecule type" value="Genomic_DNA"/>
</dbReference>
<feature type="region of interest" description="Disordered" evidence="1">
    <location>
        <begin position="457"/>
        <end position="498"/>
    </location>
</feature>
<feature type="domain" description="DUF7043" evidence="3">
    <location>
        <begin position="44"/>
        <end position="173"/>
    </location>
</feature>